<evidence type="ECO:0000313" key="1">
    <source>
        <dbReference type="EMBL" id="MDY0409025.1"/>
    </source>
</evidence>
<organism evidence="1 2">
    <name type="scientific">Paracerasibacillus soli</name>
    <dbReference type="NCBI Taxonomy" id="480284"/>
    <lineage>
        <taxon>Bacteria</taxon>
        <taxon>Bacillati</taxon>
        <taxon>Bacillota</taxon>
        <taxon>Bacilli</taxon>
        <taxon>Bacillales</taxon>
        <taxon>Bacillaceae</taxon>
        <taxon>Paracerasibacillus</taxon>
    </lineage>
</organism>
<dbReference type="EMBL" id="JAWDIQ010000002">
    <property type="protein sequence ID" value="MDY0409025.1"/>
    <property type="molecule type" value="Genomic_DNA"/>
</dbReference>
<protein>
    <submittedName>
        <fullName evidence="1">Uncharacterized protein</fullName>
    </submittedName>
</protein>
<sequence>MELINELIENEYYESLLVAGTEIIETNLKVLEEKSQKSMHSLANLALHKLNLVTILY</sequence>
<reference evidence="1 2" key="1">
    <citation type="submission" date="2023-10" db="EMBL/GenBank/DDBJ databases">
        <title>Virgibacillus soli CC-YMP-6 genome.</title>
        <authorList>
            <person name="Miliotis G."/>
            <person name="Sengupta P."/>
            <person name="Hameed A."/>
            <person name="Chuvochina M."/>
            <person name="Mcdonagh F."/>
            <person name="Simpson A.C."/>
            <person name="Singh N.K."/>
            <person name="Rekha P.D."/>
            <person name="Raman K."/>
            <person name="Hugenholtz P."/>
            <person name="Venkateswaran K."/>
        </authorList>
    </citation>
    <scope>NUCLEOTIDE SEQUENCE [LARGE SCALE GENOMIC DNA]</scope>
    <source>
        <strain evidence="1 2">CC-YMP-6</strain>
    </source>
</reference>
<keyword evidence="2" id="KW-1185">Reference proteome</keyword>
<gene>
    <name evidence="1" type="ORF">RWD45_11215</name>
</gene>
<proteinExistence type="predicted"/>
<evidence type="ECO:0000313" key="2">
    <source>
        <dbReference type="Proteomes" id="UP001275315"/>
    </source>
</evidence>
<comment type="caution">
    <text evidence="1">The sequence shown here is derived from an EMBL/GenBank/DDBJ whole genome shotgun (WGS) entry which is preliminary data.</text>
</comment>
<dbReference type="Proteomes" id="UP001275315">
    <property type="component" value="Unassembled WGS sequence"/>
</dbReference>
<dbReference type="RefSeq" id="WP_320379846.1">
    <property type="nucleotide sequence ID" value="NZ_JAWDIQ010000002.1"/>
</dbReference>
<accession>A0ABU5CS13</accession>
<name>A0ABU5CS13_9BACI</name>